<gene>
    <name evidence="2" type="ORF">Tco_0725448</name>
</gene>
<protein>
    <submittedName>
        <fullName evidence="2">Uncharacterized protein</fullName>
    </submittedName>
</protein>
<feature type="compositionally biased region" description="Basic residues" evidence="1">
    <location>
        <begin position="140"/>
        <end position="152"/>
    </location>
</feature>
<evidence type="ECO:0000256" key="1">
    <source>
        <dbReference type="SAM" id="MobiDB-lite"/>
    </source>
</evidence>
<sequence length="249" mass="27871">MAKDRMSLSLNPPPRGLGGISKQGHWYSFEKRVGKGAGGQIFRETFSGLKGWKKIFFFLERRAIPDAMAWRHHDSDINDPVFEDGFSASDVQMDLPSLPKISLNIIPHLPFHRIKTFRQKTNHQKRVEVEDPKIVATRERKARAAAKKREKKRQVGDGGEGSRLVTERRKTIAHKDGSAASEATSSPEPIRTINPTNPSGDVAETAESREDRSPRVSPHGSANHSVHYYSDAPHDNEETDTLRLGTFGD</sequence>
<reference evidence="2" key="2">
    <citation type="submission" date="2022-01" db="EMBL/GenBank/DDBJ databases">
        <authorList>
            <person name="Yamashiro T."/>
            <person name="Shiraishi A."/>
            <person name="Satake H."/>
            <person name="Nakayama K."/>
        </authorList>
    </citation>
    <scope>NUCLEOTIDE SEQUENCE</scope>
</reference>
<dbReference type="EMBL" id="BQNB010010312">
    <property type="protein sequence ID" value="GJS75567.1"/>
    <property type="molecule type" value="Genomic_DNA"/>
</dbReference>
<evidence type="ECO:0000313" key="2">
    <source>
        <dbReference type="EMBL" id="GJS75567.1"/>
    </source>
</evidence>
<evidence type="ECO:0000313" key="3">
    <source>
        <dbReference type="Proteomes" id="UP001151760"/>
    </source>
</evidence>
<comment type="caution">
    <text evidence="2">The sequence shown here is derived from an EMBL/GenBank/DDBJ whole genome shotgun (WGS) entry which is preliminary data.</text>
</comment>
<name>A0ABQ4YFD6_9ASTR</name>
<proteinExistence type="predicted"/>
<reference evidence="2" key="1">
    <citation type="journal article" date="2022" name="Int. J. Mol. Sci.">
        <title>Draft Genome of Tanacetum Coccineum: Genomic Comparison of Closely Related Tanacetum-Family Plants.</title>
        <authorList>
            <person name="Yamashiro T."/>
            <person name="Shiraishi A."/>
            <person name="Nakayama K."/>
            <person name="Satake H."/>
        </authorList>
    </citation>
    <scope>NUCLEOTIDE SEQUENCE</scope>
</reference>
<feature type="compositionally biased region" description="Low complexity" evidence="1">
    <location>
        <begin position="178"/>
        <end position="189"/>
    </location>
</feature>
<feature type="compositionally biased region" description="Basic and acidic residues" evidence="1">
    <location>
        <begin position="165"/>
        <end position="177"/>
    </location>
</feature>
<dbReference type="Proteomes" id="UP001151760">
    <property type="component" value="Unassembled WGS sequence"/>
</dbReference>
<feature type="region of interest" description="Disordered" evidence="1">
    <location>
        <begin position="138"/>
        <end position="249"/>
    </location>
</feature>
<accession>A0ABQ4YFD6</accession>
<keyword evidence="3" id="KW-1185">Reference proteome</keyword>
<organism evidence="2 3">
    <name type="scientific">Tanacetum coccineum</name>
    <dbReference type="NCBI Taxonomy" id="301880"/>
    <lineage>
        <taxon>Eukaryota</taxon>
        <taxon>Viridiplantae</taxon>
        <taxon>Streptophyta</taxon>
        <taxon>Embryophyta</taxon>
        <taxon>Tracheophyta</taxon>
        <taxon>Spermatophyta</taxon>
        <taxon>Magnoliopsida</taxon>
        <taxon>eudicotyledons</taxon>
        <taxon>Gunneridae</taxon>
        <taxon>Pentapetalae</taxon>
        <taxon>asterids</taxon>
        <taxon>campanulids</taxon>
        <taxon>Asterales</taxon>
        <taxon>Asteraceae</taxon>
        <taxon>Asteroideae</taxon>
        <taxon>Anthemideae</taxon>
        <taxon>Anthemidinae</taxon>
        <taxon>Tanacetum</taxon>
    </lineage>
</organism>